<dbReference type="Gene3D" id="3.40.640.10">
    <property type="entry name" value="Type I PLP-dependent aspartate aminotransferase-like (Major domain)"/>
    <property type="match status" value="1"/>
</dbReference>
<dbReference type="GO" id="GO:0000105">
    <property type="term" value="P:L-histidine biosynthetic process"/>
    <property type="evidence" value="ECO:0007669"/>
    <property type="project" value="UniProtKB-UniRule"/>
</dbReference>
<evidence type="ECO:0000313" key="12">
    <source>
        <dbReference type="Proteomes" id="UP000660861"/>
    </source>
</evidence>
<dbReference type="CDD" id="cd00609">
    <property type="entry name" value="AAT_like"/>
    <property type="match status" value="1"/>
</dbReference>
<keyword evidence="5 9" id="KW-0028">Amino-acid biosynthesis</keyword>
<protein>
    <recommendedName>
        <fullName evidence="9">Histidinol-phosphate aminotransferase</fullName>
        <ecNumber evidence="9">2.6.1.9</ecNumber>
    </recommendedName>
    <alternativeName>
        <fullName evidence="9">Imidazole acetol-phosphate transaminase</fullName>
    </alternativeName>
</protein>
<organism evidence="11 12">
    <name type="scientific">Zongyangia hominis</name>
    <dbReference type="NCBI Taxonomy" id="2763677"/>
    <lineage>
        <taxon>Bacteria</taxon>
        <taxon>Bacillati</taxon>
        <taxon>Bacillota</taxon>
        <taxon>Clostridia</taxon>
        <taxon>Eubacteriales</taxon>
        <taxon>Oscillospiraceae</taxon>
        <taxon>Zongyangia</taxon>
    </lineage>
</organism>
<evidence type="ECO:0000256" key="6">
    <source>
        <dbReference type="ARBA" id="ARBA00022679"/>
    </source>
</evidence>
<keyword evidence="6 9" id="KW-0808">Transferase</keyword>
<dbReference type="InterPro" id="IPR005861">
    <property type="entry name" value="HisP_aminotrans"/>
</dbReference>
<dbReference type="HAMAP" id="MF_01023">
    <property type="entry name" value="HisC_aminotrans_2"/>
    <property type="match status" value="1"/>
</dbReference>
<name>A0A926E9G8_9FIRM</name>
<dbReference type="PANTHER" id="PTHR42885">
    <property type="entry name" value="HISTIDINOL-PHOSPHATE AMINOTRANSFERASE-RELATED"/>
    <property type="match status" value="1"/>
</dbReference>
<feature type="modified residue" description="N6-(pyridoxal phosphate)lysine" evidence="9">
    <location>
        <position position="218"/>
    </location>
</feature>
<gene>
    <name evidence="9 11" type="primary">hisC</name>
    <name evidence="11" type="ORF">H8709_02370</name>
</gene>
<reference evidence="11" key="1">
    <citation type="submission" date="2020-08" db="EMBL/GenBank/DDBJ databases">
        <title>Genome public.</title>
        <authorList>
            <person name="Liu C."/>
            <person name="Sun Q."/>
        </authorList>
    </citation>
    <scope>NUCLEOTIDE SEQUENCE</scope>
    <source>
        <strain evidence="11">NSJ-54</strain>
    </source>
</reference>
<comment type="similarity">
    <text evidence="2 9">Belongs to the class-II pyridoxal-phosphate-dependent aminotransferase family. Histidinol-phosphate aminotransferase subfamily.</text>
</comment>
<comment type="caution">
    <text evidence="11">The sequence shown here is derived from an EMBL/GenBank/DDBJ whole genome shotgun (WGS) entry which is preliminary data.</text>
</comment>
<sequence length="356" mass="39514">MERCDIVSYQLGQKIRELKPYDPISGQFEVRLDANESFFPVDGKLLEEMKAALARVDFHRYPDPYAVRLIEGFAAFYGVSPDHVTAGNGSDELIGVITSSFLEKGDVIVTLSPDFSMYRFYASIYEVKNIDVSKEGSLKIDVDEAIARIREAGARMVIFSNPCNPTSLGLSKEDVHKLVTSVDALVVVDEAYMDFWDQSILSQAHTYENVIVLRTCSKALGMAALRLGFAVACDAITTALRAVKSPYNVNSISQEMGTVLFSHPDLIEKRRDAIIASRVSLEAGLRALSDRVDGIECIYPSCTNFVFVRMKDAKAVFERLLSMSVAVRLMGNHLRISAGSEQENEKVLRCLEAILQ</sequence>
<evidence type="ECO:0000256" key="3">
    <source>
        <dbReference type="ARBA" id="ARBA00011738"/>
    </source>
</evidence>
<dbReference type="Gene3D" id="3.90.1150.10">
    <property type="entry name" value="Aspartate Aminotransferase, domain 1"/>
    <property type="match status" value="1"/>
</dbReference>
<dbReference type="SUPFAM" id="SSF53383">
    <property type="entry name" value="PLP-dependent transferases"/>
    <property type="match status" value="1"/>
</dbReference>
<evidence type="ECO:0000256" key="4">
    <source>
        <dbReference type="ARBA" id="ARBA00022576"/>
    </source>
</evidence>
<dbReference type="PANTHER" id="PTHR42885:SF2">
    <property type="entry name" value="HISTIDINOL-PHOSPHATE AMINOTRANSFERASE"/>
    <property type="match status" value="1"/>
</dbReference>
<feature type="domain" description="Aminotransferase class I/classII large" evidence="10">
    <location>
        <begin position="32"/>
        <end position="349"/>
    </location>
</feature>
<evidence type="ECO:0000256" key="2">
    <source>
        <dbReference type="ARBA" id="ARBA00007970"/>
    </source>
</evidence>
<dbReference type="GO" id="GO:0030170">
    <property type="term" value="F:pyridoxal phosphate binding"/>
    <property type="evidence" value="ECO:0007669"/>
    <property type="project" value="InterPro"/>
</dbReference>
<keyword evidence="4 9" id="KW-0032">Aminotransferase</keyword>
<accession>A0A926E9G8</accession>
<dbReference type="NCBIfam" id="TIGR01141">
    <property type="entry name" value="hisC"/>
    <property type="match status" value="1"/>
</dbReference>
<dbReference type="InterPro" id="IPR004839">
    <property type="entry name" value="Aminotransferase_I/II_large"/>
</dbReference>
<dbReference type="Proteomes" id="UP000660861">
    <property type="component" value="Unassembled WGS sequence"/>
</dbReference>
<evidence type="ECO:0000256" key="5">
    <source>
        <dbReference type="ARBA" id="ARBA00022605"/>
    </source>
</evidence>
<dbReference type="InterPro" id="IPR015421">
    <property type="entry name" value="PyrdxlP-dep_Trfase_major"/>
</dbReference>
<proteinExistence type="inferred from homology"/>
<evidence type="ECO:0000256" key="9">
    <source>
        <dbReference type="HAMAP-Rule" id="MF_01023"/>
    </source>
</evidence>
<evidence type="ECO:0000313" key="11">
    <source>
        <dbReference type="EMBL" id="MBC8569668.1"/>
    </source>
</evidence>
<dbReference type="InterPro" id="IPR015424">
    <property type="entry name" value="PyrdxlP-dep_Trfase"/>
</dbReference>
<keyword evidence="12" id="KW-1185">Reference proteome</keyword>
<dbReference type="GO" id="GO:0004400">
    <property type="term" value="F:histidinol-phosphate transaminase activity"/>
    <property type="evidence" value="ECO:0007669"/>
    <property type="project" value="UniProtKB-UniRule"/>
</dbReference>
<comment type="catalytic activity">
    <reaction evidence="9">
        <text>L-histidinol phosphate + 2-oxoglutarate = 3-(imidazol-4-yl)-2-oxopropyl phosphate + L-glutamate</text>
        <dbReference type="Rhea" id="RHEA:23744"/>
        <dbReference type="ChEBI" id="CHEBI:16810"/>
        <dbReference type="ChEBI" id="CHEBI:29985"/>
        <dbReference type="ChEBI" id="CHEBI:57766"/>
        <dbReference type="ChEBI" id="CHEBI:57980"/>
        <dbReference type="EC" id="2.6.1.9"/>
    </reaction>
</comment>
<keyword evidence="7 9" id="KW-0663">Pyridoxal phosphate</keyword>
<dbReference type="EMBL" id="JACRTC010000001">
    <property type="protein sequence ID" value="MBC8569668.1"/>
    <property type="molecule type" value="Genomic_DNA"/>
</dbReference>
<dbReference type="InterPro" id="IPR015422">
    <property type="entry name" value="PyrdxlP-dep_Trfase_small"/>
</dbReference>
<keyword evidence="8 9" id="KW-0368">Histidine biosynthesis</keyword>
<evidence type="ECO:0000256" key="8">
    <source>
        <dbReference type="ARBA" id="ARBA00023102"/>
    </source>
</evidence>
<evidence type="ECO:0000256" key="7">
    <source>
        <dbReference type="ARBA" id="ARBA00022898"/>
    </source>
</evidence>
<dbReference type="EC" id="2.6.1.9" evidence="9"/>
<comment type="pathway">
    <text evidence="9">Amino-acid biosynthesis; L-histidine biosynthesis; L-histidine from 5-phospho-alpha-D-ribose 1-diphosphate: step 7/9.</text>
</comment>
<dbReference type="Pfam" id="PF00155">
    <property type="entry name" value="Aminotran_1_2"/>
    <property type="match status" value="1"/>
</dbReference>
<dbReference type="AlphaFoldDB" id="A0A926E9G8"/>
<comment type="cofactor">
    <cofactor evidence="1 9">
        <name>pyridoxal 5'-phosphate</name>
        <dbReference type="ChEBI" id="CHEBI:597326"/>
    </cofactor>
</comment>
<comment type="subunit">
    <text evidence="3 9">Homodimer.</text>
</comment>
<evidence type="ECO:0000256" key="1">
    <source>
        <dbReference type="ARBA" id="ARBA00001933"/>
    </source>
</evidence>
<evidence type="ECO:0000259" key="10">
    <source>
        <dbReference type="Pfam" id="PF00155"/>
    </source>
</evidence>